<organism evidence="2 3">
    <name type="scientific">Lipingzhangella halophila</name>
    <dbReference type="NCBI Taxonomy" id="1783352"/>
    <lineage>
        <taxon>Bacteria</taxon>
        <taxon>Bacillati</taxon>
        <taxon>Actinomycetota</taxon>
        <taxon>Actinomycetes</taxon>
        <taxon>Streptosporangiales</taxon>
        <taxon>Nocardiopsidaceae</taxon>
        <taxon>Lipingzhangella</taxon>
    </lineage>
</organism>
<evidence type="ECO:0000313" key="2">
    <source>
        <dbReference type="EMBL" id="MBB4930297.1"/>
    </source>
</evidence>
<gene>
    <name evidence="2" type="ORF">F4561_001117</name>
</gene>
<sequence>MERELAPSPAPPRIEPDLGDISSAENDLAVTPDAAR</sequence>
<evidence type="ECO:0000256" key="1">
    <source>
        <dbReference type="SAM" id="MobiDB-lite"/>
    </source>
</evidence>
<dbReference type="Proteomes" id="UP000523007">
    <property type="component" value="Unassembled WGS sequence"/>
</dbReference>
<reference evidence="2 3" key="1">
    <citation type="submission" date="2020-08" db="EMBL/GenBank/DDBJ databases">
        <title>Sequencing the genomes of 1000 actinobacteria strains.</title>
        <authorList>
            <person name="Klenk H.-P."/>
        </authorList>
    </citation>
    <scope>NUCLEOTIDE SEQUENCE [LARGE SCALE GENOMIC DNA]</scope>
    <source>
        <strain evidence="2 3">DSM 102030</strain>
    </source>
</reference>
<accession>A0A7W7W0V1</accession>
<keyword evidence="3" id="KW-1185">Reference proteome</keyword>
<feature type="region of interest" description="Disordered" evidence="1">
    <location>
        <begin position="1"/>
        <end position="36"/>
    </location>
</feature>
<dbReference type="AlphaFoldDB" id="A0A7W7W0V1"/>
<evidence type="ECO:0000313" key="3">
    <source>
        <dbReference type="Proteomes" id="UP000523007"/>
    </source>
</evidence>
<protein>
    <submittedName>
        <fullName evidence="2">Uncharacterized protein</fullName>
    </submittedName>
</protein>
<proteinExistence type="predicted"/>
<name>A0A7W7W0V1_9ACTN</name>
<dbReference type="EMBL" id="JACHJT010000001">
    <property type="protein sequence ID" value="MBB4930297.1"/>
    <property type="molecule type" value="Genomic_DNA"/>
</dbReference>
<comment type="caution">
    <text evidence="2">The sequence shown here is derived from an EMBL/GenBank/DDBJ whole genome shotgun (WGS) entry which is preliminary data.</text>
</comment>